<name>C5LMI7_PERM5</name>
<gene>
    <name evidence="1" type="ORF">Pmar_PMAR024237</name>
</gene>
<feature type="non-terminal residue" evidence="1">
    <location>
        <position position="1"/>
    </location>
</feature>
<sequence length="57" mass="6270">QAGLLDHNVVSEQHALRALDAVIFRKYEVGDDLSLVATNPVDCKNFICWVAVRSGSK</sequence>
<dbReference type="Proteomes" id="UP000007800">
    <property type="component" value="Unassembled WGS sequence"/>
</dbReference>
<dbReference type="AlphaFoldDB" id="C5LMI7"/>
<keyword evidence="2" id="KW-1185">Reference proteome</keyword>
<feature type="non-terminal residue" evidence="1">
    <location>
        <position position="57"/>
    </location>
</feature>
<dbReference type="EMBL" id="GG683549">
    <property type="protein sequence ID" value="EER02052.1"/>
    <property type="molecule type" value="Genomic_DNA"/>
</dbReference>
<reference evidence="1 2" key="1">
    <citation type="submission" date="2008-07" db="EMBL/GenBank/DDBJ databases">
        <authorList>
            <person name="El-Sayed N."/>
            <person name="Caler E."/>
            <person name="Inman J."/>
            <person name="Amedeo P."/>
            <person name="Hass B."/>
            <person name="Wortman J."/>
        </authorList>
    </citation>
    <scope>NUCLEOTIDE SEQUENCE [LARGE SCALE GENOMIC DNA]</scope>
    <source>
        <strain evidence="2">ATCC 50983 / TXsc</strain>
    </source>
</reference>
<evidence type="ECO:0000313" key="1">
    <source>
        <dbReference type="EMBL" id="EER02052.1"/>
    </source>
</evidence>
<evidence type="ECO:0000313" key="2">
    <source>
        <dbReference type="Proteomes" id="UP000007800"/>
    </source>
</evidence>
<dbReference type="GeneID" id="9054776"/>
<protein>
    <submittedName>
        <fullName evidence="1">Uncharacterized protein</fullName>
    </submittedName>
</protein>
<dbReference type="RefSeq" id="XP_002769334.1">
    <property type="nucleotide sequence ID" value="XM_002769288.1"/>
</dbReference>
<accession>C5LMI7</accession>
<dbReference type="InParanoid" id="C5LMI7"/>
<organism evidence="2">
    <name type="scientific">Perkinsus marinus (strain ATCC 50983 / TXsc)</name>
    <dbReference type="NCBI Taxonomy" id="423536"/>
    <lineage>
        <taxon>Eukaryota</taxon>
        <taxon>Sar</taxon>
        <taxon>Alveolata</taxon>
        <taxon>Perkinsozoa</taxon>
        <taxon>Perkinsea</taxon>
        <taxon>Perkinsida</taxon>
        <taxon>Perkinsidae</taxon>
        <taxon>Perkinsus</taxon>
    </lineage>
</organism>
<proteinExistence type="predicted"/>